<dbReference type="PANTHER" id="PTHR24221">
    <property type="entry name" value="ATP-BINDING CASSETTE SUB-FAMILY B"/>
    <property type="match status" value="1"/>
</dbReference>
<evidence type="ECO:0000256" key="5">
    <source>
        <dbReference type="ARBA" id="ARBA00022741"/>
    </source>
</evidence>
<dbReference type="GO" id="GO:0034040">
    <property type="term" value="F:ATPase-coupled lipid transmembrane transporter activity"/>
    <property type="evidence" value="ECO:0007669"/>
    <property type="project" value="TreeGrafter"/>
</dbReference>
<evidence type="ECO:0000256" key="1">
    <source>
        <dbReference type="ARBA" id="ARBA00004651"/>
    </source>
</evidence>
<evidence type="ECO:0000256" key="2">
    <source>
        <dbReference type="ARBA" id="ARBA00022448"/>
    </source>
</evidence>
<evidence type="ECO:0000256" key="10">
    <source>
        <dbReference type="SAM" id="Phobius"/>
    </source>
</evidence>
<evidence type="ECO:0000256" key="6">
    <source>
        <dbReference type="ARBA" id="ARBA00022840"/>
    </source>
</evidence>
<dbReference type="FunFam" id="3.40.50.300:FF:000299">
    <property type="entry name" value="ABC transporter ATP-binding protein/permease"/>
    <property type="match status" value="1"/>
</dbReference>
<dbReference type="OrthoDB" id="9806127at2"/>
<evidence type="ECO:0000256" key="8">
    <source>
        <dbReference type="ARBA" id="ARBA00023136"/>
    </source>
</evidence>
<proteinExistence type="predicted"/>
<evidence type="ECO:0000259" key="12">
    <source>
        <dbReference type="PROSITE" id="PS50929"/>
    </source>
</evidence>
<evidence type="ECO:0000313" key="13">
    <source>
        <dbReference type="EMBL" id="QBI21743.1"/>
    </source>
</evidence>
<dbReference type="SUPFAM" id="SSF90123">
    <property type="entry name" value="ABC transporter transmembrane region"/>
    <property type="match status" value="1"/>
</dbReference>
<dbReference type="Gene3D" id="1.20.1560.10">
    <property type="entry name" value="ABC transporter type 1, transmembrane domain"/>
    <property type="match status" value="1"/>
</dbReference>
<organism evidence="13 14">
    <name type="scientific">Egibacter rhizosphaerae</name>
    <dbReference type="NCBI Taxonomy" id="1670831"/>
    <lineage>
        <taxon>Bacteria</taxon>
        <taxon>Bacillati</taxon>
        <taxon>Actinomycetota</taxon>
        <taxon>Nitriliruptoria</taxon>
        <taxon>Egibacterales</taxon>
        <taxon>Egibacteraceae</taxon>
        <taxon>Egibacter</taxon>
    </lineage>
</organism>
<feature type="transmembrane region" description="Helical" evidence="10">
    <location>
        <begin position="280"/>
        <end position="303"/>
    </location>
</feature>
<dbReference type="Gene3D" id="3.40.50.300">
    <property type="entry name" value="P-loop containing nucleotide triphosphate hydrolases"/>
    <property type="match status" value="1"/>
</dbReference>
<dbReference type="Pfam" id="PF00664">
    <property type="entry name" value="ABC_membrane"/>
    <property type="match status" value="1"/>
</dbReference>
<name>A0A411YKN4_9ACTN</name>
<evidence type="ECO:0000259" key="11">
    <source>
        <dbReference type="PROSITE" id="PS50893"/>
    </source>
</evidence>
<sequence>MSAAPGTDRAAEDPRRTGAGIEARRTAGAWQTLRRGLALAPQLRRGLTLTLLLAAVATAGKLVVPIAVQQTIDVGLLDPDGPRLGFVVAATSAAALTLAVTSSAQYAMISRLVRATETALAALRVKAFRHIHDLSVLSQAAEQRGSLVSRVTSDIDQISRFMQWGGVIMLVSLGQLVLATVAMLVYSPLLALVVLACFAPLALVLRWFQRRLSAAYDRVRRKVGALLSAIAESVVGASVVRAYGIGDRTTQRIDRAVEEEFDATYRAGRFAAGMFASGEAIAGVATGLVIVVGVPLGLAGGLAPEGEPWVGRLAAFTFLVNLFVQPMQVATEVLDQAQKAISGWRRVIAVLDTPPDVADPERHPVTGDASGGGDAPSGTAVSVPPGPIAVRFDHVWFRYPTGPPVLRDVDLSIAAQSRVAIVGETGSGKTTFVKLLTRLMDPTDGEVRVNGVALPDVGFSSLRRRLVMVPQDGFLFDASIADNVRYGRPSATDEDVEVAFTELGLADWLERQSDGPATPVGERGEALSTGERQLVALARAYVADPDLLVLDEATSAVDPGTEVRIQRALESVTRGRTALSIAHRLSTAEAADEIVVFDAGRIVQRGSHDALLEDPDGVYAGLHASWVAGTRAAVDPR</sequence>
<dbReference type="Proteomes" id="UP000291469">
    <property type="component" value="Chromosome"/>
</dbReference>
<feature type="domain" description="ABC transmembrane type-1" evidence="12">
    <location>
        <begin position="49"/>
        <end position="339"/>
    </location>
</feature>
<dbReference type="AlphaFoldDB" id="A0A411YKN4"/>
<dbReference type="InterPro" id="IPR003439">
    <property type="entry name" value="ABC_transporter-like_ATP-bd"/>
</dbReference>
<dbReference type="PROSITE" id="PS50929">
    <property type="entry name" value="ABC_TM1F"/>
    <property type="match status" value="1"/>
</dbReference>
<keyword evidence="3" id="KW-1003">Cell membrane</keyword>
<keyword evidence="6 13" id="KW-0067">ATP-binding</keyword>
<evidence type="ECO:0000256" key="7">
    <source>
        <dbReference type="ARBA" id="ARBA00022989"/>
    </source>
</evidence>
<keyword evidence="14" id="KW-1185">Reference proteome</keyword>
<dbReference type="GO" id="GO:0140359">
    <property type="term" value="F:ABC-type transporter activity"/>
    <property type="evidence" value="ECO:0007669"/>
    <property type="project" value="InterPro"/>
</dbReference>
<evidence type="ECO:0000313" key="14">
    <source>
        <dbReference type="Proteomes" id="UP000291469"/>
    </source>
</evidence>
<dbReference type="SMART" id="SM00382">
    <property type="entry name" value="AAA"/>
    <property type="match status" value="1"/>
</dbReference>
<evidence type="ECO:0000256" key="3">
    <source>
        <dbReference type="ARBA" id="ARBA00022475"/>
    </source>
</evidence>
<dbReference type="InterPro" id="IPR039421">
    <property type="entry name" value="Type_1_exporter"/>
</dbReference>
<dbReference type="SUPFAM" id="SSF52540">
    <property type="entry name" value="P-loop containing nucleoside triphosphate hydrolases"/>
    <property type="match status" value="1"/>
</dbReference>
<dbReference type="Pfam" id="PF00005">
    <property type="entry name" value="ABC_tran"/>
    <property type="match status" value="1"/>
</dbReference>
<gene>
    <name evidence="13" type="ORF">ER308_20740</name>
</gene>
<feature type="transmembrane region" description="Helical" evidence="10">
    <location>
        <begin position="309"/>
        <end position="324"/>
    </location>
</feature>
<feature type="region of interest" description="Disordered" evidence="9">
    <location>
        <begin position="1"/>
        <end position="22"/>
    </location>
</feature>
<feature type="transmembrane region" description="Helical" evidence="10">
    <location>
        <begin position="164"/>
        <end position="183"/>
    </location>
</feature>
<dbReference type="InterPro" id="IPR011527">
    <property type="entry name" value="ABC1_TM_dom"/>
</dbReference>
<keyword evidence="8 10" id="KW-0472">Membrane</keyword>
<dbReference type="PROSITE" id="PS50893">
    <property type="entry name" value="ABC_TRANSPORTER_2"/>
    <property type="match status" value="1"/>
</dbReference>
<dbReference type="PANTHER" id="PTHR24221:SF654">
    <property type="entry name" value="ATP-BINDING CASSETTE SUB-FAMILY B MEMBER 6"/>
    <property type="match status" value="1"/>
</dbReference>
<feature type="transmembrane region" description="Helical" evidence="10">
    <location>
        <begin position="84"/>
        <end position="104"/>
    </location>
</feature>
<dbReference type="InterPro" id="IPR027417">
    <property type="entry name" value="P-loop_NTPase"/>
</dbReference>
<comment type="subcellular location">
    <subcellularLocation>
        <location evidence="1">Cell membrane</location>
        <topology evidence="1">Multi-pass membrane protein</topology>
    </subcellularLocation>
</comment>
<keyword evidence="7 10" id="KW-1133">Transmembrane helix</keyword>
<keyword evidence="2" id="KW-0813">Transport</keyword>
<dbReference type="RefSeq" id="WP_131156735.1">
    <property type="nucleotide sequence ID" value="NZ_CP036402.1"/>
</dbReference>
<feature type="transmembrane region" description="Helical" evidence="10">
    <location>
        <begin position="49"/>
        <end position="72"/>
    </location>
</feature>
<feature type="transmembrane region" description="Helical" evidence="10">
    <location>
        <begin position="189"/>
        <end position="208"/>
    </location>
</feature>
<feature type="region of interest" description="Disordered" evidence="9">
    <location>
        <begin position="355"/>
        <end position="382"/>
    </location>
</feature>
<dbReference type="KEGG" id="erz:ER308_20740"/>
<evidence type="ECO:0000256" key="9">
    <source>
        <dbReference type="SAM" id="MobiDB-lite"/>
    </source>
</evidence>
<dbReference type="GO" id="GO:0005886">
    <property type="term" value="C:plasma membrane"/>
    <property type="evidence" value="ECO:0007669"/>
    <property type="project" value="UniProtKB-SubCell"/>
</dbReference>
<dbReference type="EMBL" id="CP036402">
    <property type="protein sequence ID" value="QBI21743.1"/>
    <property type="molecule type" value="Genomic_DNA"/>
</dbReference>
<protein>
    <submittedName>
        <fullName evidence="13">ABC transporter ATP-binding protein</fullName>
    </submittedName>
</protein>
<dbReference type="InterPro" id="IPR003593">
    <property type="entry name" value="AAA+_ATPase"/>
</dbReference>
<feature type="domain" description="ABC transporter" evidence="11">
    <location>
        <begin position="390"/>
        <end position="624"/>
    </location>
</feature>
<reference evidence="13 14" key="1">
    <citation type="submission" date="2019-01" db="EMBL/GenBank/DDBJ databases">
        <title>Egibacter rhizosphaerae EGI 80759T.</title>
        <authorList>
            <person name="Chen D.-D."/>
            <person name="Tian Y."/>
            <person name="Jiao J.-Y."/>
            <person name="Zhang X.-T."/>
            <person name="Zhang Y.-G."/>
            <person name="Zhang Y."/>
            <person name="Xiao M."/>
            <person name="Shu W.-S."/>
            <person name="Li W.-J."/>
        </authorList>
    </citation>
    <scope>NUCLEOTIDE SEQUENCE [LARGE SCALE GENOMIC DNA]</scope>
    <source>
        <strain evidence="13 14">EGI 80759</strain>
    </source>
</reference>
<accession>A0A411YKN4</accession>
<keyword evidence="5" id="KW-0547">Nucleotide-binding</keyword>
<dbReference type="InterPro" id="IPR036640">
    <property type="entry name" value="ABC1_TM_sf"/>
</dbReference>
<evidence type="ECO:0000256" key="4">
    <source>
        <dbReference type="ARBA" id="ARBA00022692"/>
    </source>
</evidence>
<dbReference type="GO" id="GO:0005524">
    <property type="term" value="F:ATP binding"/>
    <property type="evidence" value="ECO:0007669"/>
    <property type="project" value="UniProtKB-KW"/>
</dbReference>
<dbReference type="GO" id="GO:0016887">
    <property type="term" value="F:ATP hydrolysis activity"/>
    <property type="evidence" value="ECO:0007669"/>
    <property type="project" value="InterPro"/>
</dbReference>
<keyword evidence="4 10" id="KW-0812">Transmembrane</keyword>